<evidence type="ECO:0000256" key="1">
    <source>
        <dbReference type="ARBA" id="ARBA00004370"/>
    </source>
</evidence>
<keyword evidence="3 5" id="KW-1133">Transmembrane helix</keyword>
<gene>
    <name evidence="7" type="ORF">DSCA_42740</name>
</gene>
<dbReference type="EMBL" id="AP021874">
    <property type="protein sequence ID" value="BBO70344.1"/>
    <property type="molecule type" value="Genomic_DNA"/>
</dbReference>
<organism evidence="7 8">
    <name type="scientific">Desulfosarcina alkanivorans</name>
    <dbReference type="NCBI Taxonomy" id="571177"/>
    <lineage>
        <taxon>Bacteria</taxon>
        <taxon>Pseudomonadati</taxon>
        <taxon>Thermodesulfobacteriota</taxon>
        <taxon>Desulfobacteria</taxon>
        <taxon>Desulfobacterales</taxon>
        <taxon>Desulfosarcinaceae</taxon>
        <taxon>Desulfosarcina</taxon>
    </lineage>
</organism>
<dbReference type="RefSeq" id="WP_155318302.1">
    <property type="nucleotide sequence ID" value="NZ_AP021874.1"/>
</dbReference>
<evidence type="ECO:0000313" key="8">
    <source>
        <dbReference type="Proteomes" id="UP000427906"/>
    </source>
</evidence>
<reference evidence="7 8" key="1">
    <citation type="submission" date="2019-11" db="EMBL/GenBank/DDBJ databases">
        <title>Comparative genomics of hydrocarbon-degrading Desulfosarcina strains.</title>
        <authorList>
            <person name="Watanabe M."/>
            <person name="Kojima H."/>
            <person name="Fukui M."/>
        </authorList>
    </citation>
    <scope>NUCLEOTIDE SEQUENCE [LARGE SCALE GENOMIC DNA]</scope>
    <source>
        <strain evidence="7 8">PL12</strain>
    </source>
</reference>
<keyword evidence="4 5" id="KW-0472">Membrane</keyword>
<sequence length="287" mass="32933">MNLQSFWVGSFATKLVSTTVLIIIVLIIRKYIVHWIKNKETFPPTFKRQWVVRVRNITIFLIFGILVVVWLEQLRTIAASIVVIAAAIVIATKEFLLNVVGFFYRTTTKFVTVGDRIEVNDIRGDVIDQNLMGMTLLEIGPGDKTHQYTGLTIYLPNSLFLSATVKNETFLWSDYVFHLMTIPINADGQWENAEKALLQAARDVSIPYIDKAGKVMKAQALHQNLEEPSIEPRVQIQIAEPERYNMVLRVTVPARKRARLEQDITRRYLQIMQNASETFHQVKATEK</sequence>
<keyword evidence="2 5" id="KW-0812">Transmembrane</keyword>
<feature type="domain" description="Mechanosensitive ion channel MscS" evidence="6">
    <location>
        <begin position="96"/>
        <end position="167"/>
    </location>
</feature>
<feature type="transmembrane region" description="Helical" evidence="5">
    <location>
        <begin position="6"/>
        <end position="29"/>
    </location>
</feature>
<keyword evidence="8" id="KW-1185">Reference proteome</keyword>
<dbReference type="PANTHER" id="PTHR30221">
    <property type="entry name" value="SMALL-CONDUCTANCE MECHANOSENSITIVE CHANNEL"/>
    <property type="match status" value="1"/>
</dbReference>
<feature type="transmembrane region" description="Helical" evidence="5">
    <location>
        <begin position="77"/>
        <end position="104"/>
    </location>
</feature>
<dbReference type="GO" id="GO:0008381">
    <property type="term" value="F:mechanosensitive monoatomic ion channel activity"/>
    <property type="evidence" value="ECO:0007669"/>
    <property type="project" value="InterPro"/>
</dbReference>
<dbReference type="InterPro" id="IPR006685">
    <property type="entry name" value="MscS_channel_2nd"/>
</dbReference>
<evidence type="ECO:0000256" key="2">
    <source>
        <dbReference type="ARBA" id="ARBA00022692"/>
    </source>
</evidence>
<dbReference type="Pfam" id="PF00924">
    <property type="entry name" value="MS_channel_2nd"/>
    <property type="match status" value="1"/>
</dbReference>
<evidence type="ECO:0000256" key="3">
    <source>
        <dbReference type="ARBA" id="ARBA00022989"/>
    </source>
</evidence>
<dbReference type="PANTHER" id="PTHR30221:SF18">
    <property type="entry name" value="SLL0590 PROTEIN"/>
    <property type="match status" value="1"/>
</dbReference>
<evidence type="ECO:0000313" key="7">
    <source>
        <dbReference type="EMBL" id="BBO70344.1"/>
    </source>
</evidence>
<dbReference type="AlphaFoldDB" id="A0A5K7YVL1"/>
<dbReference type="KEGG" id="dalk:DSCA_42740"/>
<dbReference type="Proteomes" id="UP000427906">
    <property type="component" value="Chromosome"/>
</dbReference>
<dbReference type="InterPro" id="IPR023408">
    <property type="entry name" value="MscS_beta-dom_sf"/>
</dbReference>
<dbReference type="GO" id="GO:0016020">
    <property type="term" value="C:membrane"/>
    <property type="evidence" value="ECO:0007669"/>
    <property type="project" value="UniProtKB-SubCell"/>
</dbReference>
<accession>A0A5K7YVL1</accession>
<dbReference type="InterPro" id="IPR010920">
    <property type="entry name" value="LSM_dom_sf"/>
</dbReference>
<comment type="subcellular location">
    <subcellularLocation>
        <location evidence="1">Membrane</location>
    </subcellularLocation>
</comment>
<evidence type="ECO:0000259" key="6">
    <source>
        <dbReference type="Pfam" id="PF00924"/>
    </source>
</evidence>
<proteinExistence type="predicted"/>
<dbReference type="InterPro" id="IPR045275">
    <property type="entry name" value="MscS_archaea/bacteria_type"/>
</dbReference>
<evidence type="ECO:0000256" key="4">
    <source>
        <dbReference type="ARBA" id="ARBA00023136"/>
    </source>
</evidence>
<dbReference type="OrthoDB" id="9780668at2"/>
<dbReference type="Gene3D" id="2.30.30.60">
    <property type="match status" value="1"/>
</dbReference>
<evidence type="ECO:0000256" key="5">
    <source>
        <dbReference type="SAM" id="Phobius"/>
    </source>
</evidence>
<name>A0A5K7YVL1_9BACT</name>
<protein>
    <submittedName>
        <fullName evidence="7">Membrane protein</fullName>
    </submittedName>
</protein>
<feature type="transmembrane region" description="Helical" evidence="5">
    <location>
        <begin position="50"/>
        <end position="71"/>
    </location>
</feature>
<dbReference type="SUPFAM" id="SSF50182">
    <property type="entry name" value="Sm-like ribonucleoproteins"/>
    <property type="match status" value="1"/>
</dbReference>